<dbReference type="Proteomes" id="UP000525078">
    <property type="component" value="Unassembled WGS sequence"/>
</dbReference>
<dbReference type="PROSITE" id="PS50843">
    <property type="entry name" value="EXPANSIN_CBD"/>
    <property type="match status" value="1"/>
</dbReference>
<evidence type="ECO:0000313" key="2">
    <source>
        <dbReference type="EMBL" id="KAF4362509.1"/>
    </source>
</evidence>
<feature type="domain" description="Expansin-like CBD" evidence="1">
    <location>
        <begin position="85"/>
        <end position="168"/>
    </location>
</feature>
<dbReference type="EMBL" id="JAATIP010000182">
    <property type="protein sequence ID" value="KAF4362509.1"/>
    <property type="molecule type" value="Genomic_DNA"/>
</dbReference>
<dbReference type="InterPro" id="IPR007117">
    <property type="entry name" value="Expansin_CBD"/>
</dbReference>
<dbReference type="AlphaFoldDB" id="A0A7J6EXV5"/>
<dbReference type="SUPFAM" id="SSF49590">
    <property type="entry name" value="PHL pollen allergen"/>
    <property type="match status" value="1"/>
</dbReference>
<comment type="caution">
    <text evidence="2">The sequence shown here is derived from an EMBL/GenBank/DDBJ whole genome shotgun (WGS) entry which is preliminary data.</text>
</comment>
<sequence length="176" mass="19938">MLLLQLQEPPILAVQMAMGVEQELSLLVEEPYLLVFSAVRCKNPQLCNYDGVNIVVSDYGEGDRTDFIMSPRAFSKLAIPNNYPYYLALTLLYVTGQNDIARVELWHKDTKKWKAMRRAFGAVWDMANPPSGPITLRFQATTNLGYTYWIHSTNAIPKLWKAGAAYHANVKLIITN</sequence>
<dbReference type="PANTHER" id="PTHR31692:SF2">
    <property type="entry name" value="EXPANSIN-LIKE B1"/>
    <property type="match status" value="1"/>
</dbReference>
<organism evidence="2 3">
    <name type="scientific">Cannabis sativa</name>
    <name type="common">Hemp</name>
    <name type="synonym">Marijuana</name>
    <dbReference type="NCBI Taxonomy" id="3483"/>
    <lineage>
        <taxon>Eukaryota</taxon>
        <taxon>Viridiplantae</taxon>
        <taxon>Streptophyta</taxon>
        <taxon>Embryophyta</taxon>
        <taxon>Tracheophyta</taxon>
        <taxon>Spermatophyta</taxon>
        <taxon>Magnoliopsida</taxon>
        <taxon>eudicotyledons</taxon>
        <taxon>Gunneridae</taxon>
        <taxon>Pentapetalae</taxon>
        <taxon>rosids</taxon>
        <taxon>fabids</taxon>
        <taxon>Rosales</taxon>
        <taxon>Cannabaceae</taxon>
        <taxon>Cannabis</taxon>
    </lineage>
</organism>
<dbReference type="Pfam" id="PF01357">
    <property type="entry name" value="Expansin_C"/>
    <property type="match status" value="1"/>
</dbReference>
<accession>A0A7J6EXV5</accession>
<name>A0A7J6EXV5_CANSA</name>
<protein>
    <recommendedName>
        <fullName evidence="1">Expansin-like CBD domain-containing protein</fullName>
    </recommendedName>
</protein>
<reference evidence="2 3" key="1">
    <citation type="journal article" date="2020" name="bioRxiv">
        <title>Sequence and annotation of 42 cannabis genomes reveals extensive copy number variation in cannabinoid synthesis and pathogen resistance genes.</title>
        <authorList>
            <person name="Mckernan K.J."/>
            <person name="Helbert Y."/>
            <person name="Kane L.T."/>
            <person name="Ebling H."/>
            <person name="Zhang L."/>
            <person name="Liu B."/>
            <person name="Eaton Z."/>
            <person name="Mclaughlin S."/>
            <person name="Kingan S."/>
            <person name="Baybayan P."/>
            <person name="Concepcion G."/>
            <person name="Jordan M."/>
            <person name="Riva A."/>
            <person name="Barbazuk W."/>
            <person name="Harkins T."/>
        </authorList>
    </citation>
    <scope>NUCLEOTIDE SEQUENCE [LARGE SCALE GENOMIC DNA]</scope>
    <source>
        <strain evidence="3">cv. Jamaican Lion 4</strain>
        <tissue evidence="2">Leaf</tissue>
    </source>
</reference>
<evidence type="ECO:0000259" key="1">
    <source>
        <dbReference type="PROSITE" id="PS50843"/>
    </source>
</evidence>
<proteinExistence type="predicted"/>
<evidence type="ECO:0000313" key="3">
    <source>
        <dbReference type="Proteomes" id="UP000525078"/>
    </source>
</evidence>
<dbReference type="Gene3D" id="2.60.40.760">
    <property type="entry name" value="Expansin, cellulose-binding-like domain"/>
    <property type="match status" value="1"/>
</dbReference>
<dbReference type="SUPFAM" id="SSF50685">
    <property type="entry name" value="Barwin-like endoglucanases"/>
    <property type="match status" value="1"/>
</dbReference>
<gene>
    <name evidence="2" type="ORF">F8388_011336</name>
</gene>
<dbReference type="PANTHER" id="PTHR31692">
    <property type="entry name" value="EXPANSIN-B3"/>
    <property type="match status" value="1"/>
</dbReference>
<dbReference type="InterPro" id="IPR036908">
    <property type="entry name" value="RlpA-like_sf"/>
</dbReference>
<dbReference type="InterPro" id="IPR036749">
    <property type="entry name" value="Expansin_CBD_sf"/>
</dbReference>